<comment type="caution">
    <text evidence="2">The sequence shown here is derived from an EMBL/GenBank/DDBJ whole genome shotgun (WGS) entry which is preliminary data.</text>
</comment>
<evidence type="ECO:0000313" key="3">
    <source>
        <dbReference type="Proteomes" id="UP000265964"/>
    </source>
</evidence>
<name>A0A3A1YIQ0_9GAMM</name>
<feature type="compositionally biased region" description="Basic and acidic residues" evidence="1">
    <location>
        <begin position="12"/>
        <end position="47"/>
    </location>
</feature>
<gene>
    <name evidence="2" type="ORF">CKF59_01535</name>
</gene>
<reference evidence="2 3" key="1">
    <citation type="submission" date="2017-08" db="EMBL/GenBank/DDBJ databases">
        <title>Reclassification of Bisgaard taxon 37 and 44.</title>
        <authorList>
            <person name="Christensen H."/>
        </authorList>
    </citation>
    <scope>NUCLEOTIDE SEQUENCE [LARGE SCALE GENOMIC DNA]</scope>
    <source>
        <strain evidence="2 3">EEAB3T1</strain>
    </source>
</reference>
<dbReference type="Proteomes" id="UP000265964">
    <property type="component" value="Unassembled WGS sequence"/>
</dbReference>
<dbReference type="EMBL" id="NRJF01000039">
    <property type="protein sequence ID" value="RIY37545.1"/>
    <property type="molecule type" value="Genomic_DNA"/>
</dbReference>
<dbReference type="PANTHER" id="PTHR38043">
    <property type="entry name" value="PROTEIN HEMX"/>
    <property type="match status" value="1"/>
</dbReference>
<dbReference type="OrthoDB" id="5670700at2"/>
<keyword evidence="3" id="KW-1185">Reference proteome</keyword>
<accession>A0A3A1YIQ0</accession>
<feature type="region of interest" description="Disordered" evidence="1">
    <location>
        <begin position="1"/>
        <end position="56"/>
    </location>
</feature>
<dbReference type="RefSeq" id="WP_119534224.1">
    <property type="nucleotide sequence ID" value="NZ_NRJF01000039.1"/>
</dbReference>
<dbReference type="PANTHER" id="PTHR38043:SF1">
    <property type="entry name" value="PROTEIN HEMX"/>
    <property type="match status" value="1"/>
</dbReference>
<dbReference type="Pfam" id="PF04375">
    <property type="entry name" value="HemX"/>
    <property type="match status" value="1"/>
</dbReference>
<evidence type="ECO:0000313" key="2">
    <source>
        <dbReference type="EMBL" id="RIY37545.1"/>
    </source>
</evidence>
<organism evidence="2 3">
    <name type="scientific">Psittacicella gerlachiana</name>
    <dbReference type="NCBI Taxonomy" id="2028574"/>
    <lineage>
        <taxon>Bacteria</taxon>
        <taxon>Pseudomonadati</taxon>
        <taxon>Pseudomonadota</taxon>
        <taxon>Gammaproteobacteria</taxon>
        <taxon>Pasteurellales</taxon>
        <taxon>Psittacicellaceae</taxon>
        <taxon>Psittacicella</taxon>
    </lineage>
</organism>
<protein>
    <submittedName>
        <fullName evidence="2">Uncharacterized protein</fullName>
    </submittedName>
</protein>
<feature type="region of interest" description="Disordered" evidence="1">
    <location>
        <begin position="209"/>
        <end position="231"/>
    </location>
</feature>
<dbReference type="AlphaFoldDB" id="A0A3A1YIQ0"/>
<dbReference type="InterPro" id="IPR007470">
    <property type="entry name" value="HemX"/>
</dbReference>
<proteinExistence type="predicted"/>
<sequence length="576" mass="63455">MIPQNNANFPTDPEKRPLSEQKASEQAEMHDQQEQEHNNSKHSEKRTQQPNPNDPIFVEPPKYRFLGLMVVLALGLSGFAVYKMYEPSIFNAQDLEATSAKYVSVADFNTFKNSTQQDIEILKIKYNILQQQFDSRFNQTPTTFDRTFGGTSGSSSTSTNFNASNLNRILDNYVTIENLNATIADFNTNIQSQLSTLGNRVTTLEQRSNALSASGANSVNNASGTSETSNARTNNANAAQAGLTTEQVQALITQVTNSESFKTYVGTLIAEYVLQHPTFSEADKAQLTSEIAKNVATQVLEQVNTNLNNQINTAVEKSTQDLTKQINAQLPTAIANSVKQQTEQNQNANLQRLYAHVNYVITQQILHQVQAEINRNGNLDSILMNLRVAYSLAPDEKLRAAVQADYNNLADGRQANAMSTLVNGLLAQINNVSKLPLLNPQDLQKATQKIENTDDSAFTKATKDFFSKFIQVQKVGDGNGLDLPTTNVNLYLQENLKLNLQNALVAASVNNTQGYKESLESALKVLTTVYPQDNQIVQDLISQVQALSTQTLGYNANYQLGSLSLFNSSATETGKQ</sequence>
<evidence type="ECO:0000256" key="1">
    <source>
        <dbReference type="SAM" id="MobiDB-lite"/>
    </source>
</evidence>